<reference evidence="2 3" key="1">
    <citation type="submission" date="2020-09" db="EMBL/GenBank/DDBJ databases">
        <title>De no assembly of potato wild relative species, Solanum commersonii.</title>
        <authorList>
            <person name="Cho K."/>
        </authorList>
    </citation>
    <scope>NUCLEOTIDE SEQUENCE [LARGE SCALE GENOMIC DNA]</scope>
    <source>
        <strain evidence="2">LZ3.2</strain>
        <tissue evidence="2">Leaf</tissue>
    </source>
</reference>
<protein>
    <submittedName>
        <fullName evidence="2">Uncharacterized protein</fullName>
    </submittedName>
</protein>
<sequence>MAKTSHFQGKCAPEHVKRSPEQVNPPFGRFSCAIIHGLLGDLEFQSIFSKKIHGRPLRPYLWSQLALTSKTSHFHGQTSPGAGKPPFCQFSCAIVIGHLVIRNSNLIFAKFFMDVCKTLTMETVGPHGQNIPFSRSNMPRISYGASWPSRPKHPIFKLRSRLALTAKRFHFHGETSPGEVQGHFGDLEFRTHFFQNFLWTSIKTLALEAVGPSRPKHPIVKPKISWSSFKTLAMESVNPHGQKIPFSRSNDPRSSYGARWPSRPKRPILNVKRSSEQLWIQLALTAKTAHFKGHGLFGDPEFRPHFCQNFTWTFVKTLSMEPVVPYSQIGYFQGQTSHRVGKPLNYRFSCAIVHHLFCNGASWPSRPKRPIFKVKRAPKQSMNILMIRNADFIFVEILHGHLNYGANWPSRPKQPIFKVKRAPVHVNPLFCRFSFAIVHSLFGDTEFRPYFCQNFLWTFFKTLVMEPVGLQGKINHFQGQTRPDAGKPPKLPIFVCYSSPSFIGDPKF</sequence>
<proteinExistence type="predicted"/>
<dbReference type="AlphaFoldDB" id="A0A9J5Z713"/>
<feature type="region of interest" description="Disordered" evidence="1">
    <location>
        <begin position="1"/>
        <end position="22"/>
    </location>
</feature>
<name>A0A9J5Z713_SOLCO</name>
<feature type="region of interest" description="Disordered" evidence="1">
    <location>
        <begin position="240"/>
        <end position="259"/>
    </location>
</feature>
<evidence type="ECO:0000256" key="1">
    <source>
        <dbReference type="SAM" id="MobiDB-lite"/>
    </source>
</evidence>
<evidence type="ECO:0000313" key="3">
    <source>
        <dbReference type="Proteomes" id="UP000824120"/>
    </source>
</evidence>
<dbReference type="EMBL" id="JACXVP010000004">
    <property type="protein sequence ID" value="KAG5608029.1"/>
    <property type="molecule type" value="Genomic_DNA"/>
</dbReference>
<evidence type="ECO:0000313" key="2">
    <source>
        <dbReference type="EMBL" id="KAG5608029.1"/>
    </source>
</evidence>
<organism evidence="2 3">
    <name type="scientific">Solanum commersonii</name>
    <name type="common">Commerson's wild potato</name>
    <name type="synonym">Commerson's nightshade</name>
    <dbReference type="NCBI Taxonomy" id="4109"/>
    <lineage>
        <taxon>Eukaryota</taxon>
        <taxon>Viridiplantae</taxon>
        <taxon>Streptophyta</taxon>
        <taxon>Embryophyta</taxon>
        <taxon>Tracheophyta</taxon>
        <taxon>Spermatophyta</taxon>
        <taxon>Magnoliopsida</taxon>
        <taxon>eudicotyledons</taxon>
        <taxon>Gunneridae</taxon>
        <taxon>Pentapetalae</taxon>
        <taxon>asterids</taxon>
        <taxon>lamiids</taxon>
        <taxon>Solanales</taxon>
        <taxon>Solanaceae</taxon>
        <taxon>Solanoideae</taxon>
        <taxon>Solaneae</taxon>
        <taxon>Solanum</taxon>
    </lineage>
</organism>
<accession>A0A9J5Z713</accession>
<dbReference type="Proteomes" id="UP000824120">
    <property type="component" value="Chromosome 4"/>
</dbReference>
<keyword evidence="3" id="KW-1185">Reference proteome</keyword>
<comment type="caution">
    <text evidence="2">The sequence shown here is derived from an EMBL/GenBank/DDBJ whole genome shotgun (WGS) entry which is preliminary data.</text>
</comment>
<gene>
    <name evidence="2" type="ORF">H5410_019310</name>
</gene>